<dbReference type="InterPro" id="IPR029044">
    <property type="entry name" value="Nucleotide-diphossugar_trans"/>
</dbReference>
<protein>
    <recommendedName>
        <fullName evidence="3">DUF2064 domain-containing protein</fullName>
    </recommendedName>
</protein>
<name>A0A4D7JSE0_9BACT</name>
<dbReference type="Proteomes" id="UP000298616">
    <property type="component" value="Chromosome"/>
</dbReference>
<dbReference type="InterPro" id="IPR018641">
    <property type="entry name" value="Trfase_1_rSAM/seldom-assoc"/>
</dbReference>
<dbReference type="AlphaFoldDB" id="A0A4D7JSE0"/>
<dbReference type="SUPFAM" id="SSF53448">
    <property type="entry name" value="Nucleotide-diphospho-sugar transferases"/>
    <property type="match status" value="1"/>
</dbReference>
<sequence length="230" mass="26291">MVNYFSDNTAILFFSRTPKSESAVRIVHENRSKNRQVVGLLIESIKTKLISTGLPVYQYDESKQIGNNFSERLTNSIDDLFLKGYENVITVGSDSPELLNLDFSLVKSELEKGNAVLGPTQRGGTYLIAVPFKFWKKNEFSEIPWNTSRVFEALKDLYPDCIVKSELTEIHTYTDIIDLIKTGFENNLVLQLKRLLNPDYFQTYHTAYTPSENLFVFSERGPPQSASLHF</sequence>
<dbReference type="PANTHER" id="PTHR36529">
    <property type="entry name" value="SLL1095 PROTEIN"/>
    <property type="match status" value="1"/>
</dbReference>
<reference evidence="1 2" key="1">
    <citation type="submission" date="2018-04" db="EMBL/GenBank/DDBJ databases">
        <title>Complete genome uncultured novel isolate.</title>
        <authorList>
            <person name="Merlino G."/>
        </authorList>
    </citation>
    <scope>NUCLEOTIDE SEQUENCE [LARGE SCALE GENOMIC DNA]</scope>
    <source>
        <strain evidence="2">R1DC9</strain>
    </source>
</reference>
<proteinExistence type="predicted"/>
<dbReference type="EMBL" id="CP028923">
    <property type="protein sequence ID" value="QCK16430.1"/>
    <property type="molecule type" value="Genomic_DNA"/>
</dbReference>
<dbReference type="Gene3D" id="3.90.550.10">
    <property type="entry name" value="Spore Coat Polysaccharide Biosynthesis Protein SpsA, Chain A"/>
    <property type="match status" value="1"/>
</dbReference>
<organism evidence="1 2">
    <name type="scientific">Mangrovivirga cuniculi</name>
    <dbReference type="NCBI Taxonomy" id="2715131"/>
    <lineage>
        <taxon>Bacteria</taxon>
        <taxon>Pseudomonadati</taxon>
        <taxon>Bacteroidota</taxon>
        <taxon>Cytophagia</taxon>
        <taxon>Cytophagales</taxon>
        <taxon>Mangrovivirgaceae</taxon>
        <taxon>Mangrovivirga</taxon>
    </lineage>
</organism>
<keyword evidence="2" id="KW-1185">Reference proteome</keyword>
<evidence type="ECO:0000313" key="2">
    <source>
        <dbReference type="Proteomes" id="UP000298616"/>
    </source>
</evidence>
<evidence type="ECO:0000313" key="1">
    <source>
        <dbReference type="EMBL" id="QCK16430.1"/>
    </source>
</evidence>
<accession>A0A4D7JSE0</accession>
<dbReference type="OrthoDB" id="9798250at2"/>
<dbReference type="Pfam" id="PF09837">
    <property type="entry name" value="DUF2064"/>
    <property type="match status" value="1"/>
</dbReference>
<dbReference type="PANTHER" id="PTHR36529:SF1">
    <property type="entry name" value="GLYCOSYLTRANSFERASE"/>
    <property type="match status" value="1"/>
</dbReference>
<evidence type="ECO:0008006" key="3">
    <source>
        <dbReference type="Google" id="ProtNLM"/>
    </source>
</evidence>
<gene>
    <name evidence="1" type="ORF">DCC35_17680</name>
</gene>
<dbReference type="KEGG" id="fpf:DCC35_17680"/>